<keyword evidence="1" id="KW-0175">Coiled coil</keyword>
<evidence type="ECO:0000256" key="1">
    <source>
        <dbReference type="SAM" id="Coils"/>
    </source>
</evidence>
<accession>A0A9D1F603</accession>
<gene>
    <name evidence="3" type="ORF">IAB46_11280</name>
</gene>
<feature type="compositionally biased region" description="Low complexity" evidence="2">
    <location>
        <begin position="186"/>
        <end position="197"/>
    </location>
</feature>
<dbReference type="EMBL" id="DVIT01000044">
    <property type="protein sequence ID" value="HIS48109.1"/>
    <property type="molecule type" value="Genomic_DNA"/>
</dbReference>
<dbReference type="Proteomes" id="UP000823927">
    <property type="component" value="Unassembled WGS sequence"/>
</dbReference>
<comment type="caution">
    <text evidence="3">The sequence shown here is derived from an EMBL/GenBank/DDBJ whole genome shotgun (WGS) entry which is preliminary data.</text>
</comment>
<proteinExistence type="predicted"/>
<evidence type="ECO:0000256" key="2">
    <source>
        <dbReference type="SAM" id="MobiDB-lite"/>
    </source>
</evidence>
<feature type="compositionally biased region" description="Acidic residues" evidence="2">
    <location>
        <begin position="198"/>
        <end position="234"/>
    </location>
</feature>
<protein>
    <recommendedName>
        <fullName evidence="5">ATPase</fullName>
    </recommendedName>
</protein>
<feature type="coiled-coil region" evidence="1">
    <location>
        <begin position="89"/>
        <end position="127"/>
    </location>
</feature>
<feature type="region of interest" description="Disordered" evidence="2">
    <location>
        <begin position="186"/>
        <end position="234"/>
    </location>
</feature>
<evidence type="ECO:0000313" key="4">
    <source>
        <dbReference type="Proteomes" id="UP000823927"/>
    </source>
</evidence>
<sequence>MSRIEQLIDEIEEFIESCKPQPFSQSKVIVPKDELYELLTELRLKTPEEIKRYQKIIANRDKIISDAQAQAEKMLEETTAYTNSLVEEHEIMLKAYERAEEVMNNANAQAEATINAANEDAEGIRRSALEYTQELVTNLETIIGRTLEGARANSQALIEGLSYNYDIIVSNKEALASQLNAPAASEAAPVVSSVSEPVIDEPAYDEPVSEEEPVYEEPAADDDADDDFDYDDID</sequence>
<name>A0A9D1F603_9FIRM</name>
<evidence type="ECO:0008006" key="5">
    <source>
        <dbReference type="Google" id="ProtNLM"/>
    </source>
</evidence>
<reference evidence="3" key="2">
    <citation type="journal article" date="2021" name="PeerJ">
        <title>Extensive microbial diversity within the chicken gut microbiome revealed by metagenomics and culture.</title>
        <authorList>
            <person name="Gilroy R."/>
            <person name="Ravi A."/>
            <person name="Getino M."/>
            <person name="Pursley I."/>
            <person name="Horton D.L."/>
            <person name="Alikhan N.F."/>
            <person name="Baker D."/>
            <person name="Gharbi K."/>
            <person name="Hall N."/>
            <person name="Watson M."/>
            <person name="Adriaenssens E.M."/>
            <person name="Foster-Nyarko E."/>
            <person name="Jarju S."/>
            <person name="Secka A."/>
            <person name="Antonio M."/>
            <person name="Oren A."/>
            <person name="Chaudhuri R.R."/>
            <person name="La Ragione R."/>
            <person name="Hildebrand F."/>
            <person name="Pallen M.J."/>
        </authorList>
    </citation>
    <scope>NUCLEOTIDE SEQUENCE</scope>
    <source>
        <strain evidence="3">CHK178-757</strain>
    </source>
</reference>
<dbReference type="AlphaFoldDB" id="A0A9D1F603"/>
<organism evidence="3 4">
    <name type="scientific">Candidatus Scybalocola faecigallinarum</name>
    <dbReference type="NCBI Taxonomy" id="2840941"/>
    <lineage>
        <taxon>Bacteria</taxon>
        <taxon>Bacillati</taxon>
        <taxon>Bacillota</taxon>
        <taxon>Clostridia</taxon>
        <taxon>Lachnospirales</taxon>
        <taxon>Lachnospiraceae</taxon>
        <taxon>Lachnospiraceae incertae sedis</taxon>
        <taxon>Candidatus Scybalocola (ex Gilroy et al. 2021)</taxon>
    </lineage>
</organism>
<reference evidence="3" key="1">
    <citation type="submission" date="2020-10" db="EMBL/GenBank/DDBJ databases">
        <authorList>
            <person name="Gilroy R."/>
        </authorList>
    </citation>
    <scope>NUCLEOTIDE SEQUENCE</scope>
    <source>
        <strain evidence="3">CHK178-757</strain>
    </source>
</reference>
<evidence type="ECO:0000313" key="3">
    <source>
        <dbReference type="EMBL" id="HIS48109.1"/>
    </source>
</evidence>